<dbReference type="KEGG" id="ddz:DSYM_18170"/>
<feature type="transmembrane region" description="Helical" evidence="13">
    <location>
        <begin position="146"/>
        <end position="167"/>
    </location>
</feature>
<dbReference type="GO" id="GO:0022904">
    <property type="term" value="P:respiratory electron transport chain"/>
    <property type="evidence" value="ECO:0007669"/>
    <property type="project" value="InterPro"/>
</dbReference>
<evidence type="ECO:0000256" key="10">
    <source>
        <dbReference type="ARBA" id="ARBA00023004"/>
    </source>
</evidence>
<keyword evidence="5" id="KW-0349">Heme</keyword>
<evidence type="ECO:0000256" key="9">
    <source>
        <dbReference type="ARBA" id="ARBA00022989"/>
    </source>
</evidence>
<keyword evidence="10" id="KW-0408">Iron</keyword>
<evidence type="ECO:0000256" key="6">
    <source>
        <dbReference type="ARBA" id="ARBA00022692"/>
    </source>
</evidence>
<sequence length="190" mass="20729">MPLKNDSKRYGSMSRALHWAIALFTIAAIVFVELHGLFPKGSEPREAVKFLHIQLGLLVFGLTWLRLAWRSANPPPAITPPPQAWEARLATLMHVALYAAMLALPVLGVAMAQAGGKPLAFLGVPLPVFLGEDKALGKALKEAHELIGNVAIGLIALHALAAFWHHFVKRDDTLARMLPEWLAGMGQARR</sequence>
<feature type="domain" description="Cytochrome b561 bacterial/Ni-hydrogenase" evidence="14">
    <location>
        <begin position="9"/>
        <end position="179"/>
    </location>
</feature>
<evidence type="ECO:0000256" key="5">
    <source>
        <dbReference type="ARBA" id="ARBA00022617"/>
    </source>
</evidence>
<keyword evidence="11 13" id="KW-0472">Membrane</keyword>
<keyword evidence="7" id="KW-0479">Metal-binding</keyword>
<dbReference type="SUPFAM" id="SSF81342">
    <property type="entry name" value="Transmembrane di-heme cytochromes"/>
    <property type="match status" value="1"/>
</dbReference>
<feature type="transmembrane region" description="Helical" evidence="13">
    <location>
        <begin position="89"/>
        <end position="112"/>
    </location>
</feature>
<evidence type="ECO:0000256" key="11">
    <source>
        <dbReference type="ARBA" id="ARBA00023136"/>
    </source>
</evidence>
<dbReference type="InterPro" id="IPR052168">
    <property type="entry name" value="Cytochrome_b561_oxidase"/>
</dbReference>
<dbReference type="AlphaFoldDB" id="A0A809R316"/>
<name>A0A809R316_9PROT</name>
<dbReference type="InterPro" id="IPR011577">
    <property type="entry name" value="Cyt_b561_bac/Ni-Hgenase"/>
</dbReference>
<evidence type="ECO:0000256" key="1">
    <source>
        <dbReference type="ARBA" id="ARBA00001970"/>
    </source>
</evidence>
<comment type="similarity">
    <text evidence="12">Belongs to the cytochrome b561 family.</text>
</comment>
<reference evidence="15" key="1">
    <citation type="journal article" name="DNA Res.">
        <title>The physiological potential of anammox bacteria as revealed by their core genome structure.</title>
        <authorList>
            <person name="Okubo T."/>
            <person name="Toyoda A."/>
            <person name="Fukuhara K."/>
            <person name="Uchiyama I."/>
            <person name="Harigaya Y."/>
            <person name="Kuroiwa M."/>
            <person name="Suzuki T."/>
            <person name="Murakami Y."/>
            <person name="Suwa Y."/>
            <person name="Takami H."/>
        </authorList>
    </citation>
    <scope>NUCLEOTIDE SEQUENCE</scope>
    <source>
        <strain evidence="15">317325-3</strain>
    </source>
</reference>
<comment type="cofactor">
    <cofactor evidence="1">
        <name>heme b</name>
        <dbReference type="ChEBI" id="CHEBI:60344"/>
    </cofactor>
</comment>
<dbReference type="Proteomes" id="UP000662914">
    <property type="component" value="Chromosome"/>
</dbReference>
<keyword evidence="6 13" id="KW-0812">Transmembrane</keyword>
<evidence type="ECO:0000256" key="3">
    <source>
        <dbReference type="ARBA" id="ARBA00022448"/>
    </source>
</evidence>
<feature type="transmembrane region" description="Helical" evidence="13">
    <location>
        <begin position="50"/>
        <end position="69"/>
    </location>
</feature>
<organism evidence="15 16">
    <name type="scientific">Candidatus Desulfobacillus denitrificans</name>
    <dbReference type="NCBI Taxonomy" id="2608985"/>
    <lineage>
        <taxon>Bacteria</taxon>
        <taxon>Pseudomonadati</taxon>
        <taxon>Pseudomonadota</taxon>
        <taxon>Betaproteobacteria</taxon>
        <taxon>Candidatus Desulfobacillus</taxon>
    </lineage>
</organism>
<evidence type="ECO:0000259" key="14">
    <source>
        <dbReference type="Pfam" id="PF01292"/>
    </source>
</evidence>
<evidence type="ECO:0000256" key="12">
    <source>
        <dbReference type="ARBA" id="ARBA00037975"/>
    </source>
</evidence>
<evidence type="ECO:0000256" key="7">
    <source>
        <dbReference type="ARBA" id="ARBA00022723"/>
    </source>
</evidence>
<evidence type="ECO:0000256" key="2">
    <source>
        <dbReference type="ARBA" id="ARBA00004651"/>
    </source>
</evidence>
<evidence type="ECO:0000313" key="15">
    <source>
        <dbReference type="EMBL" id="BBO21118.1"/>
    </source>
</evidence>
<proteinExistence type="inferred from homology"/>
<feature type="transmembrane region" description="Helical" evidence="13">
    <location>
        <begin position="16"/>
        <end position="38"/>
    </location>
</feature>
<protein>
    <submittedName>
        <fullName evidence="15">Cytochrome b561</fullName>
    </submittedName>
</protein>
<evidence type="ECO:0000313" key="16">
    <source>
        <dbReference type="Proteomes" id="UP000662914"/>
    </source>
</evidence>
<keyword evidence="9 13" id="KW-1133">Transmembrane helix</keyword>
<keyword evidence="8" id="KW-0249">Electron transport</keyword>
<accession>A0A809R316</accession>
<dbReference type="EMBL" id="AP021857">
    <property type="protein sequence ID" value="BBO21118.1"/>
    <property type="molecule type" value="Genomic_DNA"/>
</dbReference>
<dbReference type="Pfam" id="PF01292">
    <property type="entry name" value="Ni_hydr_CYTB"/>
    <property type="match status" value="1"/>
</dbReference>
<evidence type="ECO:0000256" key="4">
    <source>
        <dbReference type="ARBA" id="ARBA00022475"/>
    </source>
</evidence>
<gene>
    <name evidence="15" type="ORF">DSYM_18170</name>
</gene>
<dbReference type="GO" id="GO:0046872">
    <property type="term" value="F:metal ion binding"/>
    <property type="evidence" value="ECO:0007669"/>
    <property type="project" value="UniProtKB-KW"/>
</dbReference>
<dbReference type="InterPro" id="IPR016174">
    <property type="entry name" value="Di-haem_cyt_TM"/>
</dbReference>
<keyword evidence="3" id="KW-0813">Transport</keyword>
<dbReference type="GO" id="GO:0005886">
    <property type="term" value="C:plasma membrane"/>
    <property type="evidence" value="ECO:0007669"/>
    <property type="project" value="UniProtKB-SubCell"/>
</dbReference>
<keyword evidence="4" id="KW-1003">Cell membrane</keyword>
<evidence type="ECO:0000256" key="13">
    <source>
        <dbReference type="SAM" id="Phobius"/>
    </source>
</evidence>
<evidence type="ECO:0000256" key="8">
    <source>
        <dbReference type="ARBA" id="ARBA00022982"/>
    </source>
</evidence>
<dbReference type="PANTHER" id="PTHR30529">
    <property type="entry name" value="CYTOCHROME B561"/>
    <property type="match status" value="1"/>
</dbReference>
<comment type="subcellular location">
    <subcellularLocation>
        <location evidence="2">Cell membrane</location>
        <topology evidence="2">Multi-pass membrane protein</topology>
    </subcellularLocation>
</comment>
<dbReference type="GO" id="GO:0020037">
    <property type="term" value="F:heme binding"/>
    <property type="evidence" value="ECO:0007669"/>
    <property type="project" value="TreeGrafter"/>
</dbReference>
<dbReference type="PANTHER" id="PTHR30529:SF3">
    <property type="entry name" value="CYTOCHROME B561 HOMOLOG 1"/>
    <property type="match status" value="1"/>
</dbReference>
<dbReference type="GO" id="GO:0009055">
    <property type="term" value="F:electron transfer activity"/>
    <property type="evidence" value="ECO:0007669"/>
    <property type="project" value="InterPro"/>
</dbReference>